<accession>A0A8S5LR09</accession>
<reference evidence="1" key="1">
    <citation type="journal article" date="2021" name="Proc. Natl. Acad. Sci. U.S.A.">
        <title>A Catalog of Tens of Thousands of Viruses from Human Metagenomes Reveals Hidden Associations with Chronic Diseases.</title>
        <authorList>
            <person name="Tisza M.J."/>
            <person name="Buck C.B."/>
        </authorList>
    </citation>
    <scope>NUCLEOTIDE SEQUENCE</scope>
    <source>
        <strain evidence="1">CtfJc17</strain>
    </source>
</reference>
<sequence>MASKIKLLMSGWNRRLEGLQSNTEETLHSLEFATSQEAWEKLNEAFLRLDPVLFDKGATANSGVAVAYNVFIKIRKAWVDPDFDYGRCFNYKETKWTSLLNNYIDFNKLDLLRSKLRLLKNKYNQNYNVTYMFNNHHDNGKQCLIAATFSKRFGEDIPVITMVVRASEITKRLIFDFLLIQRMAEYVYGPEQSVQINLFATQMYGNVETLLMYSAYKPLKKVIKGIDNPWTKRVKEVYKKIQNGTEKEWSSFKVFFRSFKVLRPDLYEYQALLAKDLLLEYEDIEYPENVISYSQRKAYKKKLLKQQKK</sequence>
<proteinExistence type="predicted"/>
<evidence type="ECO:0000313" key="1">
    <source>
        <dbReference type="EMBL" id="DAD72460.1"/>
    </source>
</evidence>
<dbReference type="EMBL" id="BK015898">
    <property type="protein sequence ID" value="DAD72460.1"/>
    <property type="molecule type" value="Genomic_DNA"/>
</dbReference>
<organism evidence="1">
    <name type="scientific">Myoviridae sp. ctfJc17</name>
    <dbReference type="NCBI Taxonomy" id="2827612"/>
    <lineage>
        <taxon>Viruses</taxon>
        <taxon>Duplodnaviria</taxon>
        <taxon>Heunggongvirae</taxon>
        <taxon>Uroviricota</taxon>
        <taxon>Caudoviricetes</taxon>
    </lineage>
</organism>
<protein>
    <submittedName>
        <fullName evidence="1">Uncharacterized protein</fullName>
    </submittedName>
</protein>
<name>A0A8S5LR09_9CAUD</name>